<dbReference type="Pfam" id="PF19289">
    <property type="entry name" value="PmbA_TldD_3rd"/>
    <property type="match status" value="1"/>
</dbReference>
<evidence type="ECO:0000313" key="5">
    <source>
        <dbReference type="EMBL" id="TXI36430.1"/>
    </source>
</evidence>
<dbReference type="Proteomes" id="UP000321374">
    <property type="component" value="Unassembled WGS sequence"/>
</dbReference>
<feature type="domain" description="Metalloprotease TldD/E central" evidence="4">
    <location>
        <begin position="117"/>
        <end position="223"/>
    </location>
</feature>
<proteinExistence type="inferred from homology"/>
<dbReference type="InterPro" id="IPR045570">
    <property type="entry name" value="Metalloprtase-TldD/E_cen_dom"/>
</dbReference>
<dbReference type="GO" id="GO:0005829">
    <property type="term" value="C:cytosol"/>
    <property type="evidence" value="ECO:0007669"/>
    <property type="project" value="TreeGrafter"/>
</dbReference>
<keyword evidence="5" id="KW-0645">Protease</keyword>
<organism evidence="5 6">
    <name type="scientific">Methylophilus methylotrophus</name>
    <name type="common">Bacterium W3A1</name>
    <dbReference type="NCBI Taxonomy" id="17"/>
    <lineage>
        <taxon>Bacteria</taxon>
        <taxon>Pseudomonadati</taxon>
        <taxon>Pseudomonadota</taxon>
        <taxon>Betaproteobacteria</taxon>
        <taxon>Nitrosomonadales</taxon>
        <taxon>Methylophilaceae</taxon>
        <taxon>Methylophilus</taxon>
    </lineage>
</organism>
<evidence type="ECO:0000256" key="1">
    <source>
        <dbReference type="ARBA" id="ARBA00005836"/>
    </source>
</evidence>
<name>A0A5C7WGD6_METME</name>
<dbReference type="Pfam" id="PF19290">
    <property type="entry name" value="PmbA_TldD_2nd"/>
    <property type="match status" value="1"/>
</dbReference>
<comment type="similarity">
    <text evidence="1">Belongs to the peptidase U62 family.</text>
</comment>
<gene>
    <name evidence="5" type="primary">pmbA</name>
    <name evidence="5" type="ORF">E6Q51_05585</name>
</gene>
<dbReference type="InterPro" id="IPR002510">
    <property type="entry name" value="Metalloprtase-TldD/E_N"/>
</dbReference>
<dbReference type="InterPro" id="IPR047657">
    <property type="entry name" value="PmbA"/>
</dbReference>
<dbReference type="PANTHER" id="PTHR43421">
    <property type="entry name" value="METALLOPROTEASE PMBA"/>
    <property type="match status" value="1"/>
</dbReference>
<dbReference type="GO" id="GO:0006508">
    <property type="term" value="P:proteolysis"/>
    <property type="evidence" value="ECO:0007669"/>
    <property type="project" value="UniProtKB-KW"/>
</dbReference>
<dbReference type="EMBL" id="SSGG01000089">
    <property type="protein sequence ID" value="TXI36430.1"/>
    <property type="molecule type" value="Genomic_DNA"/>
</dbReference>
<evidence type="ECO:0000259" key="4">
    <source>
        <dbReference type="Pfam" id="PF19290"/>
    </source>
</evidence>
<evidence type="ECO:0000259" key="3">
    <source>
        <dbReference type="Pfam" id="PF19289"/>
    </source>
</evidence>
<dbReference type="Pfam" id="PF01523">
    <property type="entry name" value="PmbA_TldD_1st"/>
    <property type="match status" value="1"/>
</dbReference>
<dbReference type="STRING" id="1122236.GCA_000378225_00865"/>
<sequence>MQQDQLQQIAQDIIQLTRKAGASSAETEVSFGTGQNVSVRQGETENIEYNRDKGCSVTVYFGQRKGYASTSDLSPQALEDTVEAACNIAKYTAEDAFCGLADAELMAKDFPDLSLHHPWHIDVDTALSLAKRCEAAALAADPRISNSEGASIYSQSGAFAYANSHGFTGGYPSSRHSISCSVIAEANGLMQRDYWYSSARDALDLDTPEQVGQIAGSRTVRRLGARPIKTGQYPVIFEAPLASGLISTLISAISGGNLYRKSSFLLDSLGQQIASPLLQIDEDPFLLKGAASSPFDNEGVACRPRTLVENGVLQGYLLGSYSARKLGMQSTGNAGGAHNILVRSTGHSLVDLLQTMGTGLLVTELLGHGMNMVTGDYSRGAAGYWVENGEIMHPVEEITIASNMKEILKGIVAIGKDHIPHSSRLTGSILVDRMTVASGE</sequence>
<feature type="domain" description="Metalloprotease TldD/E N-terminal" evidence="2">
    <location>
        <begin position="29"/>
        <end position="89"/>
    </location>
</feature>
<protein>
    <submittedName>
        <fullName evidence="5">Metalloprotease PmbA</fullName>
    </submittedName>
</protein>
<dbReference type="AlphaFoldDB" id="A0A5C7WGD6"/>
<dbReference type="GO" id="GO:0008237">
    <property type="term" value="F:metallopeptidase activity"/>
    <property type="evidence" value="ECO:0007669"/>
    <property type="project" value="UniProtKB-KW"/>
</dbReference>
<dbReference type="InterPro" id="IPR035068">
    <property type="entry name" value="TldD/PmbA_N"/>
</dbReference>
<comment type="caution">
    <text evidence="5">The sequence shown here is derived from an EMBL/GenBank/DDBJ whole genome shotgun (WGS) entry which is preliminary data.</text>
</comment>
<keyword evidence="5" id="KW-0378">Hydrolase</keyword>
<keyword evidence="5" id="KW-0482">Metalloprotease</keyword>
<evidence type="ECO:0000313" key="6">
    <source>
        <dbReference type="Proteomes" id="UP000321374"/>
    </source>
</evidence>
<reference evidence="5 6" key="1">
    <citation type="submission" date="2018-09" db="EMBL/GenBank/DDBJ databases">
        <title>Metagenome Assembled Genomes from an Advanced Water Purification Facility.</title>
        <authorList>
            <person name="Stamps B.W."/>
            <person name="Spear J.R."/>
        </authorList>
    </citation>
    <scope>NUCLEOTIDE SEQUENCE [LARGE SCALE GENOMIC DNA]</scope>
    <source>
        <strain evidence="5">Bin_42_2</strain>
    </source>
</reference>
<dbReference type="PANTHER" id="PTHR43421:SF1">
    <property type="entry name" value="METALLOPROTEASE PMBA"/>
    <property type="match status" value="1"/>
</dbReference>
<dbReference type="NCBIfam" id="NF008268">
    <property type="entry name" value="PRK11040.1"/>
    <property type="match status" value="1"/>
</dbReference>
<feature type="domain" description="Metalloprotease TldD/E C-terminal" evidence="3">
    <location>
        <begin position="230"/>
        <end position="437"/>
    </location>
</feature>
<evidence type="ECO:0000259" key="2">
    <source>
        <dbReference type="Pfam" id="PF01523"/>
    </source>
</evidence>
<accession>A0A5C7WGD6</accession>
<dbReference type="InterPro" id="IPR045569">
    <property type="entry name" value="Metalloprtase-TldD/E_C"/>
</dbReference>
<dbReference type="Gene3D" id="3.30.2290.10">
    <property type="entry name" value="PmbA/TldD superfamily"/>
    <property type="match status" value="1"/>
</dbReference>
<dbReference type="InterPro" id="IPR036059">
    <property type="entry name" value="TldD/PmbA_sf"/>
</dbReference>
<dbReference type="SUPFAM" id="SSF111283">
    <property type="entry name" value="Putative modulator of DNA gyrase, PmbA/TldD"/>
    <property type="match status" value="1"/>
</dbReference>